<gene>
    <name evidence="2" type="ORF">ACFYV7_34750</name>
</gene>
<reference evidence="2 3" key="1">
    <citation type="submission" date="2024-10" db="EMBL/GenBank/DDBJ databases">
        <title>The Natural Products Discovery Center: Release of the First 8490 Sequenced Strains for Exploring Actinobacteria Biosynthetic Diversity.</title>
        <authorList>
            <person name="Kalkreuter E."/>
            <person name="Kautsar S.A."/>
            <person name="Yang D."/>
            <person name="Bader C.D."/>
            <person name="Teijaro C.N."/>
            <person name="Fluegel L."/>
            <person name="Davis C.M."/>
            <person name="Simpson J.R."/>
            <person name="Lauterbach L."/>
            <person name="Steele A.D."/>
            <person name="Gui C."/>
            <person name="Meng S."/>
            <person name="Li G."/>
            <person name="Viehrig K."/>
            <person name="Ye F."/>
            <person name="Su P."/>
            <person name="Kiefer A.F."/>
            <person name="Nichols A."/>
            <person name="Cepeda A.J."/>
            <person name="Yan W."/>
            <person name="Fan B."/>
            <person name="Jiang Y."/>
            <person name="Adhikari A."/>
            <person name="Zheng C.-J."/>
            <person name="Schuster L."/>
            <person name="Cowan T.M."/>
            <person name="Smanski M.J."/>
            <person name="Chevrette M.G."/>
            <person name="De Carvalho L.P.S."/>
            <person name="Shen B."/>
        </authorList>
    </citation>
    <scope>NUCLEOTIDE SEQUENCE [LARGE SCALE GENOMIC DNA]</scope>
    <source>
        <strain evidence="2 3">NPDC003040</strain>
    </source>
</reference>
<evidence type="ECO:0000313" key="2">
    <source>
        <dbReference type="EMBL" id="MFF3228001.1"/>
    </source>
</evidence>
<accession>A0ABW6R3A6</accession>
<feature type="transmembrane region" description="Helical" evidence="1">
    <location>
        <begin position="82"/>
        <end position="101"/>
    </location>
</feature>
<organism evidence="2 3">
    <name type="scientific">Nocardia suismassiliense</name>
    <dbReference type="NCBI Taxonomy" id="2077092"/>
    <lineage>
        <taxon>Bacteria</taxon>
        <taxon>Bacillati</taxon>
        <taxon>Actinomycetota</taxon>
        <taxon>Actinomycetes</taxon>
        <taxon>Mycobacteriales</taxon>
        <taxon>Nocardiaceae</taxon>
        <taxon>Nocardia</taxon>
    </lineage>
</organism>
<dbReference type="EMBL" id="JBIAPI010000012">
    <property type="protein sequence ID" value="MFF3228001.1"/>
    <property type="molecule type" value="Genomic_DNA"/>
</dbReference>
<dbReference type="Proteomes" id="UP001601948">
    <property type="component" value="Unassembled WGS sequence"/>
</dbReference>
<protein>
    <submittedName>
        <fullName evidence="2">Uncharacterized protein</fullName>
    </submittedName>
</protein>
<feature type="non-terminal residue" evidence="2">
    <location>
        <position position="1"/>
    </location>
</feature>
<sequence>IPLAAVGALALLALPALLAGGALAAVVGLPLAALGLFALIEIPKLLLGGALAAALAPFAALGVAALIAAPLVGLAGVIGAPLAALGAAAAVALAVAIAVLLTPGARVGIISAIRAALDRTGPLGAWGGGAAATGTQFLDDIPDDPSLEQLAASLQQLLAPLPSEPAPAPVAFADLPYSGKGAAEAVAHDRASRLVSVSL</sequence>
<comment type="caution">
    <text evidence="2">The sequence shown here is derived from an EMBL/GenBank/DDBJ whole genome shotgun (WGS) entry which is preliminary data.</text>
</comment>
<proteinExistence type="predicted"/>
<name>A0ABW6R3A6_9NOCA</name>
<feature type="transmembrane region" description="Helical" evidence="1">
    <location>
        <begin position="48"/>
        <end position="75"/>
    </location>
</feature>
<evidence type="ECO:0000313" key="3">
    <source>
        <dbReference type="Proteomes" id="UP001601948"/>
    </source>
</evidence>
<evidence type="ECO:0000256" key="1">
    <source>
        <dbReference type="SAM" id="Phobius"/>
    </source>
</evidence>
<keyword evidence="1" id="KW-1133">Transmembrane helix</keyword>
<keyword evidence="1" id="KW-0812">Transmembrane</keyword>
<keyword evidence="3" id="KW-1185">Reference proteome</keyword>
<keyword evidence="1" id="KW-0472">Membrane</keyword>